<protein>
    <recommendedName>
        <fullName evidence="4">3'-5' exonuclease domain-containing protein</fullName>
    </recommendedName>
</protein>
<keyword evidence="1" id="KW-0540">Nuclease</keyword>
<dbReference type="GO" id="GO:0003676">
    <property type="term" value="F:nucleic acid binding"/>
    <property type="evidence" value="ECO:0007669"/>
    <property type="project" value="InterPro"/>
</dbReference>
<evidence type="ECO:0000256" key="3">
    <source>
        <dbReference type="SAM" id="MobiDB-lite"/>
    </source>
</evidence>
<sequence>MSSPPKSRLWNPASGIRFSPQSTKADHQPRHPIVPGPRLVHTPSLSDKAPKTLKLDSEEFSDDEEFERNAVEWFDQQETLIAPPPAAGAEELPVAVNVESKPKDEPVKHIPPPATSLDYNVDPDLYEAARKSTAGSDKSYWSHSMYHRTLDDGSLEKVKVHYCISKHTMEHVCKKYFEDDKVLGFDLEWMGWAKRQDGPRKNVSLIQIASPSHIALFHIARFEKEDLIAPTFKKIMEDDSVSKVGVAIKGDCTRLKVHLGVDVKGILELSHLYKLVKYSKNGQLSLINKTLVSLAVQTQEFLGLALYKDASVRSSDWMVPLSERQIAYSASDAYAGLQLYYVMDQERESLDPTPPRPEFHEKGLPIRFLTAADVDESDKASDDSIEADAEVDAELQYSMDEVPEPPKTVLEDQLKPAKDERITAAELRIKQHFEQRQNNINAASSTALRAYYIWHDNTDLSPEAVGKLLRDPPLRTNTVVTYILDAIALDDLPFSTSRLQDEVLALLAPNTYVRPKFQALRKTREVKDA</sequence>
<dbReference type="GO" id="GO:0006139">
    <property type="term" value="P:nucleobase-containing compound metabolic process"/>
    <property type="evidence" value="ECO:0007669"/>
    <property type="project" value="InterPro"/>
</dbReference>
<feature type="region of interest" description="Disordered" evidence="3">
    <location>
        <begin position="1"/>
        <end position="52"/>
    </location>
</feature>
<dbReference type="SMART" id="SM00474">
    <property type="entry name" value="35EXOc"/>
    <property type="match status" value="1"/>
</dbReference>
<dbReference type="Proteomes" id="UP000635477">
    <property type="component" value="Unassembled WGS sequence"/>
</dbReference>
<dbReference type="AlphaFoldDB" id="A0A8H4UDG7"/>
<reference evidence="5" key="1">
    <citation type="journal article" date="2020" name="BMC Genomics">
        <title>Correction to: Identification and distribution of gene clusters required for synthesis of sphingolipid metabolism inhibitors in diverse species of the filamentous fungus Fusarium.</title>
        <authorList>
            <person name="Kim H.S."/>
            <person name="Lohmar J.M."/>
            <person name="Busman M."/>
            <person name="Brown D.W."/>
            <person name="Naumann T.A."/>
            <person name="Divon H.H."/>
            <person name="Lysoe E."/>
            <person name="Uhlig S."/>
            <person name="Proctor R.H."/>
        </authorList>
    </citation>
    <scope>NUCLEOTIDE SEQUENCE</scope>
    <source>
        <strain evidence="5">NRRL 22465</strain>
    </source>
</reference>
<evidence type="ECO:0000256" key="2">
    <source>
        <dbReference type="ARBA" id="ARBA00022801"/>
    </source>
</evidence>
<evidence type="ECO:0000313" key="5">
    <source>
        <dbReference type="EMBL" id="KAF4974133.1"/>
    </source>
</evidence>
<dbReference type="PANTHER" id="PTHR13620">
    <property type="entry name" value="3-5 EXONUCLEASE"/>
    <property type="match status" value="1"/>
</dbReference>
<keyword evidence="6" id="KW-1185">Reference proteome</keyword>
<dbReference type="OrthoDB" id="1920326at2759"/>
<dbReference type="InterPro" id="IPR036397">
    <property type="entry name" value="RNaseH_sf"/>
</dbReference>
<accession>A0A8H4UDG7</accession>
<evidence type="ECO:0000256" key="1">
    <source>
        <dbReference type="ARBA" id="ARBA00022722"/>
    </source>
</evidence>
<evidence type="ECO:0000313" key="6">
    <source>
        <dbReference type="Proteomes" id="UP000635477"/>
    </source>
</evidence>
<proteinExistence type="predicted"/>
<dbReference type="InterPro" id="IPR002562">
    <property type="entry name" value="3'-5'_exonuclease_dom"/>
</dbReference>
<dbReference type="PANTHER" id="PTHR13620:SF104">
    <property type="entry name" value="EXONUCLEASE 3'-5' DOMAIN-CONTAINING PROTEIN 2"/>
    <property type="match status" value="1"/>
</dbReference>
<dbReference type="Gene3D" id="3.30.420.10">
    <property type="entry name" value="Ribonuclease H-like superfamily/Ribonuclease H"/>
    <property type="match status" value="1"/>
</dbReference>
<organism evidence="5 6">
    <name type="scientific">Fusarium zealandicum</name>
    <dbReference type="NCBI Taxonomy" id="1053134"/>
    <lineage>
        <taxon>Eukaryota</taxon>
        <taxon>Fungi</taxon>
        <taxon>Dikarya</taxon>
        <taxon>Ascomycota</taxon>
        <taxon>Pezizomycotina</taxon>
        <taxon>Sordariomycetes</taxon>
        <taxon>Hypocreomycetidae</taxon>
        <taxon>Hypocreales</taxon>
        <taxon>Nectriaceae</taxon>
        <taxon>Fusarium</taxon>
        <taxon>Fusarium staphyleae species complex</taxon>
    </lineage>
</organism>
<dbReference type="SUPFAM" id="SSF53098">
    <property type="entry name" value="Ribonuclease H-like"/>
    <property type="match status" value="1"/>
</dbReference>
<feature type="domain" description="3'-5' exonuclease" evidence="4">
    <location>
        <begin position="160"/>
        <end position="348"/>
    </location>
</feature>
<dbReference type="GO" id="GO:0005737">
    <property type="term" value="C:cytoplasm"/>
    <property type="evidence" value="ECO:0007669"/>
    <property type="project" value="TreeGrafter"/>
</dbReference>
<dbReference type="GO" id="GO:0008408">
    <property type="term" value="F:3'-5' exonuclease activity"/>
    <property type="evidence" value="ECO:0007669"/>
    <property type="project" value="InterPro"/>
</dbReference>
<dbReference type="CDD" id="cd06141">
    <property type="entry name" value="WRN_exo"/>
    <property type="match status" value="1"/>
</dbReference>
<dbReference type="InterPro" id="IPR051132">
    <property type="entry name" value="3-5_Exonuclease_domain"/>
</dbReference>
<dbReference type="EMBL" id="JABEYC010000798">
    <property type="protein sequence ID" value="KAF4974133.1"/>
    <property type="molecule type" value="Genomic_DNA"/>
</dbReference>
<dbReference type="Pfam" id="PF01612">
    <property type="entry name" value="DNA_pol_A_exo1"/>
    <property type="match status" value="1"/>
</dbReference>
<dbReference type="GO" id="GO:0005634">
    <property type="term" value="C:nucleus"/>
    <property type="evidence" value="ECO:0007669"/>
    <property type="project" value="TreeGrafter"/>
</dbReference>
<dbReference type="InterPro" id="IPR012337">
    <property type="entry name" value="RNaseH-like_sf"/>
</dbReference>
<comment type="caution">
    <text evidence="5">The sequence shown here is derived from an EMBL/GenBank/DDBJ whole genome shotgun (WGS) entry which is preliminary data.</text>
</comment>
<evidence type="ECO:0000259" key="4">
    <source>
        <dbReference type="SMART" id="SM00474"/>
    </source>
</evidence>
<gene>
    <name evidence="5" type="ORF">FZEAL_8928</name>
</gene>
<reference evidence="5" key="2">
    <citation type="submission" date="2020-05" db="EMBL/GenBank/DDBJ databases">
        <authorList>
            <person name="Kim H.-S."/>
            <person name="Proctor R.H."/>
            <person name="Brown D.W."/>
        </authorList>
    </citation>
    <scope>NUCLEOTIDE SEQUENCE</scope>
    <source>
        <strain evidence="5">NRRL 22465</strain>
    </source>
</reference>
<keyword evidence="2" id="KW-0378">Hydrolase</keyword>
<name>A0A8H4UDG7_9HYPO</name>